<dbReference type="EMBL" id="JAVRHZ010000008">
    <property type="protein sequence ID" value="MDT0556728.1"/>
    <property type="molecule type" value="Genomic_DNA"/>
</dbReference>
<evidence type="ECO:0008006" key="4">
    <source>
        <dbReference type="Google" id="ProtNLM"/>
    </source>
</evidence>
<dbReference type="RefSeq" id="WP_311333679.1">
    <property type="nucleotide sequence ID" value="NZ_JAVRHZ010000008.1"/>
</dbReference>
<feature type="transmembrane region" description="Helical" evidence="1">
    <location>
        <begin position="12"/>
        <end position="36"/>
    </location>
</feature>
<feature type="transmembrane region" description="Helical" evidence="1">
    <location>
        <begin position="301"/>
        <end position="319"/>
    </location>
</feature>
<feature type="transmembrane region" description="Helical" evidence="1">
    <location>
        <begin position="191"/>
        <end position="209"/>
    </location>
</feature>
<comment type="caution">
    <text evidence="2">The sequence shown here is derived from an EMBL/GenBank/DDBJ whole genome shotgun (WGS) entry which is preliminary data.</text>
</comment>
<accession>A0ABU2YEY5</accession>
<keyword evidence="3" id="KW-1185">Reference proteome</keyword>
<feature type="transmembrane region" description="Helical" evidence="1">
    <location>
        <begin position="146"/>
        <end position="162"/>
    </location>
</feature>
<feature type="transmembrane region" description="Helical" evidence="1">
    <location>
        <begin position="356"/>
        <end position="376"/>
    </location>
</feature>
<proteinExistence type="predicted"/>
<protein>
    <recommendedName>
        <fullName evidence="4">Glycosyltransferase RgtA/B/C/D-like domain-containing protein</fullName>
    </recommendedName>
</protein>
<evidence type="ECO:0000313" key="3">
    <source>
        <dbReference type="Proteomes" id="UP001254488"/>
    </source>
</evidence>
<feature type="transmembrane region" description="Helical" evidence="1">
    <location>
        <begin position="123"/>
        <end position="140"/>
    </location>
</feature>
<keyword evidence="1" id="KW-1133">Transmembrane helix</keyword>
<feature type="transmembrane region" description="Helical" evidence="1">
    <location>
        <begin position="169"/>
        <end position="185"/>
    </location>
</feature>
<name>A0ABU2YEY5_9FLAO</name>
<sequence length="508" mass="59835">MNDYFTFFKRNLSVNSFLIFIGFIPLVFWVCNYINYDLWFDEIFSLKDYALVDYKTTFFYYPGPNNHIFFNFLNQIVSRIFQLRDINLATDYIYVFRVFQLLISILTVLYGTLILKKHFNVKYYGLFAIVLLTTIPFLNFSLQLRGYNLSTLLLVMLLFYVFNYLKRKTYVSGFMVFLSSLLLLYTIPSNVYVLASLWIFVLIYAVYNFKKNKNCFGIDNFRNVLLLIAIGVITAFIFYLPIIEDLIFNKYSSRSYPGTFYIVSIVVETIPAFLSSRYLLVPLIFVGAYYFWKRQVHEQRFFLLLLLAVLILPFGLAFLHQKAPFPRVFSPLAPISILLILIVLDTLLQRVRNTKIASIFGYLISLYCLFTFYTQYKSNQSLVIKENQLEKEFPPQGLYRNYYLANNFNPKSTLSSFSKLYEGNTVFIFEQYDKPAVRLYLDKYNVPFIETDDINDIIKTVKQEKEVYILTSKKEIVFKQLNLTAEVSVTKVSGVENFPIIFKLELNK</sequence>
<feature type="transmembrane region" description="Helical" evidence="1">
    <location>
        <begin position="221"/>
        <end position="240"/>
    </location>
</feature>
<feature type="transmembrane region" description="Helical" evidence="1">
    <location>
        <begin position="325"/>
        <end position="344"/>
    </location>
</feature>
<keyword evidence="1" id="KW-0812">Transmembrane</keyword>
<reference evidence="2 3" key="1">
    <citation type="submission" date="2023-09" db="EMBL/GenBank/DDBJ databases">
        <authorList>
            <person name="Rey-Velasco X."/>
        </authorList>
    </citation>
    <scope>NUCLEOTIDE SEQUENCE [LARGE SCALE GENOMIC DNA]</scope>
    <source>
        <strain evidence="2 3">W242</strain>
    </source>
</reference>
<feature type="transmembrane region" description="Helical" evidence="1">
    <location>
        <begin position="92"/>
        <end position="111"/>
    </location>
</feature>
<dbReference type="Proteomes" id="UP001254488">
    <property type="component" value="Unassembled WGS sequence"/>
</dbReference>
<keyword evidence="1" id="KW-0472">Membrane</keyword>
<organism evidence="2 3">
    <name type="scientific">Patiriisocius hiemis</name>
    <dbReference type="NCBI Taxonomy" id="3075604"/>
    <lineage>
        <taxon>Bacteria</taxon>
        <taxon>Pseudomonadati</taxon>
        <taxon>Bacteroidota</taxon>
        <taxon>Flavobacteriia</taxon>
        <taxon>Flavobacteriales</taxon>
        <taxon>Flavobacteriaceae</taxon>
        <taxon>Patiriisocius</taxon>
    </lineage>
</organism>
<gene>
    <name evidence="2" type="ORF">RM538_11985</name>
</gene>
<evidence type="ECO:0000256" key="1">
    <source>
        <dbReference type="SAM" id="Phobius"/>
    </source>
</evidence>
<feature type="transmembrane region" description="Helical" evidence="1">
    <location>
        <begin position="260"/>
        <end position="292"/>
    </location>
</feature>
<evidence type="ECO:0000313" key="2">
    <source>
        <dbReference type="EMBL" id="MDT0556728.1"/>
    </source>
</evidence>